<organism evidence="6 7">
    <name type="scientific">Bradyrhizobium rifense</name>
    <dbReference type="NCBI Taxonomy" id="515499"/>
    <lineage>
        <taxon>Bacteria</taxon>
        <taxon>Pseudomonadati</taxon>
        <taxon>Pseudomonadota</taxon>
        <taxon>Alphaproteobacteria</taxon>
        <taxon>Hyphomicrobiales</taxon>
        <taxon>Nitrobacteraceae</taxon>
        <taxon>Bradyrhizobium</taxon>
    </lineage>
</organism>
<dbReference type="InterPro" id="IPR036661">
    <property type="entry name" value="Luciferase-like_sf"/>
</dbReference>
<keyword evidence="2" id="KW-0288">FMN</keyword>
<dbReference type="InterPro" id="IPR024014">
    <property type="entry name" value="DMSO2_SphG"/>
</dbReference>
<dbReference type="CDD" id="cd01094">
    <property type="entry name" value="Alkanesulfonate_monoxygenase"/>
    <property type="match status" value="1"/>
</dbReference>
<dbReference type="EMBL" id="VSSS01000096">
    <property type="protein sequence ID" value="TYL84095.1"/>
    <property type="molecule type" value="Genomic_DNA"/>
</dbReference>
<dbReference type="NCBIfam" id="TIGR04021">
    <property type="entry name" value="LLM_DMSO2_sfnG"/>
    <property type="match status" value="1"/>
</dbReference>
<keyword evidence="4 6" id="KW-0503">Monooxygenase</keyword>
<evidence type="ECO:0000256" key="3">
    <source>
        <dbReference type="ARBA" id="ARBA00023002"/>
    </source>
</evidence>
<name>A0A5D3JWX8_9BRAD</name>
<dbReference type="Gene3D" id="3.20.20.30">
    <property type="entry name" value="Luciferase-like domain"/>
    <property type="match status" value="1"/>
</dbReference>
<dbReference type="GO" id="GO:0046306">
    <property type="term" value="P:alkanesulfonate catabolic process"/>
    <property type="evidence" value="ECO:0007669"/>
    <property type="project" value="TreeGrafter"/>
</dbReference>
<dbReference type="OrthoDB" id="9814695at2"/>
<keyword evidence="3" id="KW-0560">Oxidoreductase</keyword>
<sequence>MTANNDPIKFAYWVPNVSGGLVISSIEQRTSWDIDYNRKLAQIAEKAGFDYALSQIRFTAGYGADKQHESVSFSHALLAATEKLKVIAALLPGPWNPALAAKQIATISHFTNARVAVNIVSGWFRGEFHAIGEPWLDHDERYRRSEEFINALRGIWTQESFTLKGDFYRFNDYSLKPKPLDPLPEIFQGGSSRAARDMAARVSDWYFTNGNTPDGLKAQVDDIRTKEKTFGKSWRTRIGINAFGIVRQTEKEAKDVLQEVLDKAIPDAVRGFHHEVQNAGNASPEREGNWAKSTLQDLVQYNDGFRSNLIGTPQQVAERIIELKRAGADLILLGFLHFQEEVELFGKHVIPLVRELEAKAPVRVQAAE</sequence>
<dbReference type="PANTHER" id="PTHR42847:SF4">
    <property type="entry name" value="ALKANESULFONATE MONOOXYGENASE-RELATED"/>
    <property type="match status" value="1"/>
</dbReference>
<dbReference type="InterPro" id="IPR050172">
    <property type="entry name" value="SsuD_RutA_monooxygenase"/>
</dbReference>
<protein>
    <submittedName>
        <fullName evidence="6">Dimethyl sulfone monooxygenase SfnG</fullName>
    </submittedName>
</protein>
<dbReference type="GO" id="GO:0008726">
    <property type="term" value="F:alkanesulfonate monooxygenase activity"/>
    <property type="evidence" value="ECO:0007669"/>
    <property type="project" value="TreeGrafter"/>
</dbReference>
<keyword evidence="1" id="KW-0285">Flavoprotein</keyword>
<feature type="domain" description="Luciferase-like" evidence="5">
    <location>
        <begin position="25"/>
        <end position="329"/>
    </location>
</feature>
<evidence type="ECO:0000259" key="5">
    <source>
        <dbReference type="Pfam" id="PF00296"/>
    </source>
</evidence>
<dbReference type="PANTHER" id="PTHR42847">
    <property type="entry name" value="ALKANESULFONATE MONOOXYGENASE"/>
    <property type="match status" value="1"/>
</dbReference>
<proteinExistence type="predicted"/>
<accession>A0A5D3JWX8</accession>
<dbReference type="Proteomes" id="UP000324758">
    <property type="component" value="Unassembled WGS sequence"/>
</dbReference>
<reference evidence="6 7" key="1">
    <citation type="submission" date="2019-08" db="EMBL/GenBank/DDBJ databases">
        <title>Bradyrhizobium hipponensis sp. nov., a rhizobium isolated from a Lupinus angustifolius root nodule in Tunisia.</title>
        <authorList>
            <person name="Off K."/>
            <person name="Rejili M."/>
            <person name="Mars M."/>
            <person name="Brachmann A."/>
            <person name="Marin M."/>
        </authorList>
    </citation>
    <scope>NUCLEOTIDE SEQUENCE [LARGE SCALE GENOMIC DNA]</scope>
    <source>
        <strain evidence="6 7">CTAW71</strain>
    </source>
</reference>
<dbReference type="AlphaFoldDB" id="A0A5D3JWX8"/>
<evidence type="ECO:0000313" key="6">
    <source>
        <dbReference type="EMBL" id="TYL84095.1"/>
    </source>
</evidence>
<evidence type="ECO:0000256" key="1">
    <source>
        <dbReference type="ARBA" id="ARBA00022630"/>
    </source>
</evidence>
<dbReference type="InterPro" id="IPR011251">
    <property type="entry name" value="Luciferase-like_dom"/>
</dbReference>
<keyword evidence="7" id="KW-1185">Reference proteome</keyword>
<evidence type="ECO:0000256" key="2">
    <source>
        <dbReference type="ARBA" id="ARBA00022643"/>
    </source>
</evidence>
<dbReference type="SUPFAM" id="SSF51679">
    <property type="entry name" value="Bacterial luciferase-like"/>
    <property type="match status" value="1"/>
</dbReference>
<dbReference type="RefSeq" id="WP_148778778.1">
    <property type="nucleotide sequence ID" value="NZ_VSSS01000096.1"/>
</dbReference>
<gene>
    <name evidence="6" type="primary">sfnG</name>
    <name evidence="6" type="ORF">FXB40_45550</name>
</gene>
<evidence type="ECO:0000313" key="7">
    <source>
        <dbReference type="Proteomes" id="UP000324758"/>
    </source>
</evidence>
<dbReference type="Pfam" id="PF00296">
    <property type="entry name" value="Bac_luciferase"/>
    <property type="match status" value="1"/>
</dbReference>
<evidence type="ECO:0000256" key="4">
    <source>
        <dbReference type="ARBA" id="ARBA00023033"/>
    </source>
</evidence>
<comment type="caution">
    <text evidence="6">The sequence shown here is derived from an EMBL/GenBank/DDBJ whole genome shotgun (WGS) entry which is preliminary data.</text>
</comment>